<comment type="caution">
    <text evidence="1">The sequence shown here is derived from an EMBL/GenBank/DDBJ whole genome shotgun (WGS) entry which is preliminary data.</text>
</comment>
<evidence type="ECO:0008006" key="3">
    <source>
        <dbReference type="Google" id="ProtNLM"/>
    </source>
</evidence>
<keyword evidence="2" id="KW-1185">Reference proteome</keyword>
<proteinExistence type="predicted"/>
<evidence type="ECO:0000313" key="1">
    <source>
        <dbReference type="EMBL" id="MEB3345636.1"/>
    </source>
</evidence>
<dbReference type="EMBL" id="JAYKLX010000004">
    <property type="protein sequence ID" value="MEB3345636.1"/>
    <property type="molecule type" value="Genomic_DNA"/>
</dbReference>
<dbReference type="Proteomes" id="UP001327027">
    <property type="component" value="Unassembled WGS sequence"/>
</dbReference>
<reference evidence="1 2" key="1">
    <citation type="journal article" date="2013" name="Int. J. Syst. Evol. Microbiol.">
        <title>Aquimarina gracilis sp. nov., isolated from the gut microflora of a mussel, Mytilus coruscus, and emended description of Aquimarina spongiae.</title>
        <authorList>
            <person name="Park S.C."/>
            <person name="Choe H.N."/>
            <person name="Baik K.S."/>
            <person name="Seong C.N."/>
        </authorList>
    </citation>
    <scope>NUCLEOTIDE SEQUENCE [LARGE SCALE GENOMIC DNA]</scope>
    <source>
        <strain evidence="1 2">PSC32</strain>
    </source>
</reference>
<dbReference type="RefSeq" id="WP_324179668.1">
    <property type="nucleotide sequence ID" value="NZ_BAABAW010000007.1"/>
</dbReference>
<name>A0ABU5ZV01_9FLAO</name>
<protein>
    <recommendedName>
        <fullName evidence="3">Natural product</fullName>
    </recommendedName>
</protein>
<evidence type="ECO:0000313" key="2">
    <source>
        <dbReference type="Proteomes" id="UP001327027"/>
    </source>
</evidence>
<organism evidence="1 2">
    <name type="scientific">Aquimarina gracilis</name>
    <dbReference type="NCBI Taxonomy" id="874422"/>
    <lineage>
        <taxon>Bacteria</taxon>
        <taxon>Pseudomonadati</taxon>
        <taxon>Bacteroidota</taxon>
        <taxon>Flavobacteriia</taxon>
        <taxon>Flavobacteriales</taxon>
        <taxon>Flavobacteriaceae</taxon>
        <taxon>Aquimarina</taxon>
    </lineage>
</organism>
<accession>A0ABU5ZV01</accession>
<sequence length="65" mass="7350">MKEKQKIRELIKPQMFDQNELDDKLVVPYCSSNYSHSGSDVCSCNGYSSSAWCVSSPTEEDDILL</sequence>
<gene>
    <name evidence="1" type="ORF">U6A24_09205</name>
</gene>